<protein>
    <submittedName>
        <fullName evidence="2">Uncharacterized protein</fullName>
    </submittedName>
</protein>
<sequence length="164" mass="18192">VKFYWLVSYLATTGGCLKVSYIFQNGDRYEKSSYHIDTKVSAAGWVLCCEWTVLHLFHTEGRGTLEHPSGPMYEGDLKTTSCSNFPFTDSQGLVWTGGIHNKAAPGLKLKLNMEPMRASRVAQWSKLCQQRFWVRAQALSEPAATGRSMGRRTIGPASSGLGRV</sequence>
<evidence type="ECO:0000313" key="3">
    <source>
        <dbReference type="Proteomes" id="UP000472277"/>
    </source>
</evidence>
<dbReference type="Ensembl" id="ENSSTUT00000008007.1">
    <property type="protein sequence ID" value="ENSSTUP00000007543.1"/>
    <property type="gene ID" value="ENSSTUG00000003675.1"/>
</dbReference>
<evidence type="ECO:0000256" key="1">
    <source>
        <dbReference type="SAM" id="MobiDB-lite"/>
    </source>
</evidence>
<dbReference type="GeneTree" id="ENSGT00940000175997"/>
<accession>A0A673WEN0</accession>
<evidence type="ECO:0000313" key="2">
    <source>
        <dbReference type="Ensembl" id="ENSSTUP00000007543.1"/>
    </source>
</evidence>
<organism evidence="2 3">
    <name type="scientific">Salmo trutta</name>
    <name type="common">Brown trout</name>
    <dbReference type="NCBI Taxonomy" id="8032"/>
    <lineage>
        <taxon>Eukaryota</taxon>
        <taxon>Metazoa</taxon>
        <taxon>Chordata</taxon>
        <taxon>Craniata</taxon>
        <taxon>Vertebrata</taxon>
        <taxon>Euteleostomi</taxon>
        <taxon>Actinopterygii</taxon>
        <taxon>Neopterygii</taxon>
        <taxon>Teleostei</taxon>
        <taxon>Protacanthopterygii</taxon>
        <taxon>Salmoniformes</taxon>
        <taxon>Salmonidae</taxon>
        <taxon>Salmoninae</taxon>
        <taxon>Salmo</taxon>
    </lineage>
</organism>
<feature type="region of interest" description="Disordered" evidence="1">
    <location>
        <begin position="144"/>
        <end position="164"/>
    </location>
</feature>
<dbReference type="AlphaFoldDB" id="A0A673WEN0"/>
<dbReference type="InParanoid" id="A0A673WEN0"/>
<reference evidence="2" key="2">
    <citation type="submission" date="2025-09" db="UniProtKB">
        <authorList>
            <consortium name="Ensembl"/>
        </authorList>
    </citation>
    <scope>IDENTIFICATION</scope>
</reference>
<reference evidence="2" key="1">
    <citation type="submission" date="2025-08" db="UniProtKB">
        <authorList>
            <consortium name="Ensembl"/>
        </authorList>
    </citation>
    <scope>IDENTIFICATION</scope>
</reference>
<keyword evidence="3" id="KW-1185">Reference proteome</keyword>
<dbReference type="Proteomes" id="UP000472277">
    <property type="component" value="Chromosome 5"/>
</dbReference>
<proteinExistence type="predicted"/>
<name>A0A673WEN0_SALTR</name>